<evidence type="ECO:0000256" key="1">
    <source>
        <dbReference type="ARBA" id="ARBA00011046"/>
    </source>
</evidence>
<gene>
    <name evidence="5" type="ORF">C7K38_00720</name>
    <name evidence="6" type="ORF">GCM10025885_01940</name>
</gene>
<evidence type="ECO:0000313" key="7">
    <source>
        <dbReference type="Proteomes" id="UP000268310"/>
    </source>
</evidence>
<reference evidence="6" key="4">
    <citation type="submission" date="2023-02" db="EMBL/GenBank/DDBJ databases">
        <authorList>
            <person name="Sun Q."/>
            <person name="Mori K."/>
        </authorList>
    </citation>
    <scope>NUCLEOTIDE SEQUENCE</scope>
    <source>
        <strain evidence="6">NBRC 114545</strain>
    </source>
</reference>
<protein>
    <submittedName>
        <fullName evidence="5">CopY/TcrY family copper transport repressor</fullName>
    </submittedName>
    <submittedName>
        <fullName evidence="6">Transcriptional regulator</fullName>
    </submittedName>
</protein>
<dbReference type="InterPro" id="IPR036388">
    <property type="entry name" value="WH-like_DNA-bd_sf"/>
</dbReference>
<dbReference type="InterPro" id="IPR005650">
    <property type="entry name" value="BlaI_family"/>
</dbReference>
<dbReference type="EMBL" id="CP027783">
    <property type="protein sequence ID" value="AYW47021.1"/>
    <property type="molecule type" value="Genomic_DNA"/>
</dbReference>
<sequence length="131" mass="14859">MQITNAEWQVMKIALTKDVVTSKEVVTSLKDKFAWTASTIKTLLGRLVDKNCLSTEKVGNKYYYSPILTEDESIHQTAAEVSEKTCAMKMSNVINDLLLKNDFTDEDLDNIEAMINEKRSYTVEHVKCTCV</sequence>
<evidence type="ECO:0000313" key="6">
    <source>
        <dbReference type="EMBL" id="GMA71145.1"/>
    </source>
</evidence>
<proteinExistence type="inferred from homology"/>
<name>A0AA37XIC9_9ENTE</name>
<dbReference type="AlphaFoldDB" id="A0AA37XIC9"/>
<accession>A0AA37XIC9</accession>
<dbReference type="NCBIfam" id="TIGR02698">
    <property type="entry name" value="CopY_TcrY"/>
    <property type="match status" value="1"/>
</dbReference>
<dbReference type="Pfam" id="PF03965">
    <property type="entry name" value="Penicillinase_R"/>
    <property type="match status" value="1"/>
</dbReference>
<evidence type="ECO:0000256" key="3">
    <source>
        <dbReference type="ARBA" id="ARBA00023125"/>
    </source>
</evidence>
<keyword evidence="3" id="KW-0238">DNA-binding</keyword>
<dbReference type="GO" id="GO:0003677">
    <property type="term" value="F:DNA binding"/>
    <property type="evidence" value="ECO:0007669"/>
    <property type="project" value="UniProtKB-KW"/>
</dbReference>
<dbReference type="Proteomes" id="UP000268310">
    <property type="component" value="Chromosome"/>
</dbReference>
<evidence type="ECO:0000256" key="4">
    <source>
        <dbReference type="ARBA" id="ARBA00023163"/>
    </source>
</evidence>
<dbReference type="PIRSF" id="PIRSF019455">
    <property type="entry name" value="CopR_AtkY"/>
    <property type="match status" value="1"/>
</dbReference>
<keyword evidence="4" id="KW-0804">Transcription</keyword>
<dbReference type="Gene3D" id="1.10.10.10">
    <property type="entry name" value="Winged helix-like DNA-binding domain superfamily/Winged helix DNA-binding domain"/>
    <property type="match status" value="1"/>
</dbReference>
<comment type="similarity">
    <text evidence="1">Belongs to the BlaI transcriptional regulatory family.</text>
</comment>
<dbReference type="GO" id="GO:0045892">
    <property type="term" value="P:negative regulation of DNA-templated transcription"/>
    <property type="evidence" value="ECO:0007669"/>
    <property type="project" value="InterPro"/>
</dbReference>
<reference evidence="6 8" key="2">
    <citation type="journal article" date="2014" name="Int. J. Syst. Evol. Microbiol.">
        <title>Complete genome sequence of Corynebacterium casei LMG S-19264T (=DSM 44701T), isolated from a smear-ripened cheese.</title>
        <authorList>
            <consortium name="US DOE Joint Genome Institute (JGI-PGF)"/>
            <person name="Walter F."/>
            <person name="Albersmeier A."/>
            <person name="Kalinowski J."/>
            <person name="Ruckert C."/>
        </authorList>
    </citation>
    <scope>NUCLEOTIDE SEQUENCE [LARGE SCALE GENOMIC DNA]</scope>
    <source>
        <strain evidence="6 8">NBRC 114545</strain>
    </source>
</reference>
<keyword evidence="7" id="KW-1185">Reference proteome</keyword>
<evidence type="ECO:0000313" key="5">
    <source>
        <dbReference type="EMBL" id="AYW47021.1"/>
    </source>
</evidence>
<dbReference type="Proteomes" id="UP001157039">
    <property type="component" value="Unassembled WGS sequence"/>
</dbReference>
<dbReference type="InterPro" id="IPR036390">
    <property type="entry name" value="WH_DNA-bd_sf"/>
</dbReference>
<dbReference type="InterPro" id="IPR014071">
    <property type="entry name" value="Cu_transp_CopY/TcrY"/>
</dbReference>
<dbReference type="EMBL" id="BSUW01000001">
    <property type="protein sequence ID" value="GMA71145.1"/>
    <property type="molecule type" value="Genomic_DNA"/>
</dbReference>
<keyword evidence="2" id="KW-0805">Transcription regulation</keyword>
<reference evidence="5" key="3">
    <citation type="submission" date="2018-03" db="EMBL/GenBank/DDBJ databases">
        <authorList>
            <person name="Jeon C.O."/>
        </authorList>
    </citation>
    <scope>NUCLEOTIDE SEQUENCE</scope>
    <source>
        <strain evidence="5">JCM 31126</strain>
    </source>
</reference>
<dbReference type="SUPFAM" id="SSF46785">
    <property type="entry name" value="Winged helix' DNA-binding domain"/>
    <property type="match status" value="1"/>
</dbReference>
<evidence type="ECO:0000256" key="2">
    <source>
        <dbReference type="ARBA" id="ARBA00023015"/>
    </source>
</evidence>
<dbReference type="KEGG" id="too:C7K38_00720"/>
<evidence type="ECO:0000313" key="8">
    <source>
        <dbReference type="Proteomes" id="UP001157039"/>
    </source>
</evidence>
<reference evidence="5 7" key="1">
    <citation type="journal article" date="2012" name="Int. J. Syst. Evol. Microbiol.">
        <title>Characterization of Tetragenococcus strains from sugar thick juice reveals a novel species, Tetragenococcus osmophilus sp. nov., and divides Tetragenococcus halophilus into two subspecies, T. halophilus subsp. halophilus subsp. nov. and T. halophilus subsp. flandriensis subsp. nov.</title>
        <authorList>
            <person name="Juste A."/>
            <person name="Van Trappen S."/>
            <person name="Verreth C."/>
            <person name="Cleenwerck I."/>
            <person name="De Vos P."/>
            <person name="Lievens B."/>
            <person name="Willems K.A."/>
        </authorList>
    </citation>
    <scope>NUCLEOTIDE SEQUENCE [LARGE SCALE GENOMIC DNA]</scope>
    <source>
        <strain evidence="5 7">JCM 31126</strain>
    </source>
</reference>
<dbReference type="RefSeq" id="WP_123933898.1">
    <property type="nucleotide sequence ID" value="NZ_BSUW01000001.1"/>
</dbReference>
<organism evidence="6 8">
    <name type="scientific">Tetragenococcus osmophilus</name>
    <dbReference type="NCBI Taxonomy" id="526944"/>
    <lineage>
        <taxon>Bacteria</taxon>
        <taxon>Bacillati</taxon>
        <taxon>Bacillota</taxon>
        <taxon>Bacilli</taxon>
        <taxon>Lactobacillales</taxon>
        <taxon>Enterococcaceae</taxon>
        <taxon>Tetragenococcus</taxon>
    </lineage>
</organism>